<dbReference type="EMBL" id="BAAAGE010000005">
    <property type="protein sequence ID" value="GAA0731512.1"/>
    <property type="molecule type" value="Genomic_DNA"/>
</dbReference>
<name>A0ABP3UH42_9FLAO</name>
<dbReference type="PANTHER" id="PTHR34218:SF4">
    <property type="entry name" value="ACYL-HOMOSERINE LACTONE ACYLASE QUIP"/>
    <property type="match status" value="1"/>
</dbReference>
<evidence type="ECO:0000313" key="4">
    <source>
        <dbReference type="EMBL" id="GAA0731512.1"/>
    </source>
</evidence>
<keyword evidence="5" id="KW-1185">Reference proteome</keyword>
<evidence type="ECO:0000313" key="5">
    <source>
        <dbReference type="Proteomes" id="UP001501758"/>
    </source>
</evidence>
<dbReference type="Proteomes" id="UP001501758">
    <property type="component" value="Unassembled WGS sequence"/>
</dbReference>
<keyword evidence="2" id="KW-0378">Hydrolase</keyword>
<dbReference type="InterPro" id="IPR029055">
    <property type="entry name" value="Ntn_hydrolases_N"/>
</dbReference>
<dbReference type="InterPro" id="IPR043147">
    <property type="entry name" value="Penicillin_amidase_A-knob"/>
</dbReference>
<dbReference type="InterPro" id="IPR014395">
    <property type="entry name" value="Pen/GL7ACA/AHL_acylase"/>
</dbReference>
<dbReference type="SUPFAM" id="SSF56235">
    <property type="entry name" value="N-terminal nucleophile aminohydrolases (Ntn hydrolases)"/>
    <property type="match status" value="1"/>
</dbReference>
<dbReference type="InterPro" id="IPR043146">
    <property type="entry name" value="Penicillin_amidase_N_B-knob"/>
</dbReference>
<reference evidence="5" key="1">
    <citation type="journal article" date="2019" name="Int. J. Syst. Evol. Microbiol.">
        <title>The Global Catalogue of Microorganisms (GCM) 10K type strain sequencing project: providing services to taxonomists for standard genome sequencing and annotation.</title>
        <authorList>
            <consortium name="The Broad Institute Genomics Platform"/>
            <consortium name="The Broad Institute Genome Sequencing Center for Infectious Disease"/>
            <person name="Wu L."/>
            <person name="Ma J."/>
        </authorList>
    </citation>
    <scope>NUCLEOTIDE SEQUENCE [LARGE SCALE GENOMIC DNA]</scope>
    <source>
        <strain evidence="5">JCM 15974</strain>
    </source>
</reference>
<dbReference type="CDD" id="cd03747">
    <property type="entry name" value="Ntn_PGA_like"/>
    <property type="match status" value="1"/>
</dbReference>
<dbReference type="InterPro" id="IPR002692">
    <property type="entry name" value="S45"/>
</dbReference>
<dbReference type="Gene3D" id="2.30.120.10">
    <property type="match status" value="1"/>
</dbReference>
<evidence type="ECO:0000256" key="1">
    <source>
        <dbReference type="ARBA" id="ARBA00006586"/>
    </source>
</evidence>
<comment type="caution">
    <text evidence="4">The sequence shown here is derived from an EMBL/GenBank/DDBJ whole genome shotgun (WGS) entry which is preliminary data.</text>
</comment>
<dbReference type="PANTHER" id="PTHR34218">
    <property type="entry name" value="PEPTIDASE S45 PENICILLIN AMIDASE"/>
    <property type="match status" value="1"/>
</dbReference>
<dbReference type="PIRSF" id="PIRSF001227">
    <property type="entry name" value="Pen_acylase"/>
    <property type="match status" value="1"/>
</dbReference>
<organism evidence="4 5">
    <name type="scientific">Aquimarina litoralis</name>
    <dbReference type="NCBI Taxonomy" id="584605"/>
    <lineage>
        <taxon>Bacteria</taxon>
        <taxon>Pseudomonadati</taxon>
        <taxon>Bacteroidota</taxon>
        <taxon>Flavobacteriia</taxon>
        <taxon>Flavobacteriales</taxon>
        <taxon>Flavobacteriaceae</taxon>
        <taxon>Aquimarina</taxon>
    </lineage>
</organism>
<comment type="similarity">
    <text evidence="1">Belongs to the peptidase S45 family.</text>
</comment>
<dbReference type="RefSeq" id="WP_343914387.1">
    <property type="nucleotide sequence ID" value="NZ_BAAAGE010000005.1"/>
</dbReference>
<proteinExistence type="inferred from homology"/>
<gene>
    <name evidence="4" type="ORF">GCM10009430_43820</name>
</gene>
<sequence length="775" mass="90340">MKVIKTVLTLVLCIGWIFITNYKFEPINSIGPLLTYKTGLLSIPLPENEIKEIHSNKHKPKVYIDDIGIPHIYGKKNNDVAFGMGYMHAKDRYFQMEMITRTVLGEMSEVFSEETVSSDSFWTPYEFDRKSKELLEDYKKNAPEFYEYLLAYSEGVNEYLLHNKNTDPLYKIFGETPRDWKPEYSLLVTWYMSWSLTYFDQHVGLNEVLTSLSDEERDYFYPLHPKGLKTILPSNDSIKTRKKKKYLESVATTNIEENTNPLGFHTGIGSNNWVVNAIKTKNGKSILANDPHLFLTLPEAFYEVHMVSGSLAVYGFSIPGVPVIVSGHNNQVSWGITNGEWDLVDRYQLKVKNDSLYFYEDNWVPFDKKQYTIRVKGKKDKLINHKTTLHGKVIQENNKEYYAQYWYASDKSYSVKSMFEMMQSKNWDDFTSSLKDYGYPPQNFIYTDKNDNIGVVCAGKLPNRDQNYMGELLDGTQKSQMRNAIDTLWYTQNPSNNFLFSGNQQPIQNNTYFGYHGLKDDYRVERINSLLHEKNDWGIDEIQKMQSDEVDLSFFEFKELLDIYGVDNKYQELVNGLMDWNGDMKADNNQALIYELLRRGIEKEAKKFAKKYLKVNRSPSFKYFTKYLKDKEYVIANATPKNEILNKVLHSVDSILNHHHGKEWKKETYKNISTLKINNISFIPGLGVKIEDVGGNTNTINMNTKYHHPVFRAIYEMNKEEIKAYTVLAGGQSGKINSNHYKDQLELWRKGKYKQSQFVNTPDELKNIKNIIKFN</sequence>
<dbReference type="Pfam" id="PF01804">
    <property type="entry name" value="Penicil_amidase"/>
    <property type="match status" value="1"/>
</dbReference>
<dbReference type="Gene3D" id="3.60.20.10">
    <property type="entry name" value="Glutamine Phosphoribosylpyrophosphate, subunit 1, domain 1"/>
    <property type="match status" value="1"/>
</dbReference>
<dbReference type="Gene3D" id="1.10.439.10">
    <property type="entry name" value="Penicillin Amidohydrolase, domain 1"/>
    <property type="match status" value="1"/>
</dbReference>
<keyword evidence="3" id="KW-0865">Zymogen</keyword>
<accession>A0ABP3UH42</accession>
<dbReference type="InterPro" id="IPR023343">
    <property type="entry name" value="Penicillin_amidase_dom1"/>
</dbReference>
<evidence type="ECO:0000256" key="2">
    <source>
        <dbReference type="ARBA" id="ARBA00022801"/>
    </source>
</evidence>
<protein>
    <submittedName>
        <fullName evidence="4">Penicillin acylase family protein</fullName>
    </submittedName>
</protein>
<evidence type="ECO:0000256" key="3">
    <source>
        <dbReference type="ARBA" id="ARBA00023145"/>
    </source>
</evidence>
<dbReference type="Gene3D" id="1.10.1400.10">
    <property type="match status" value="1"/>
</dbReference>